<sequence>MHNNNERAMAYERRRIERRQIVQERRRWKDTRQRRKRRSMLCFLSVACLFLCVYLYREPILAQIKQFVPNMGAGSPPPIALESETETSDLDERLSNNPAIERFMEQKEKYPKEVLDLVMRNPETIGFALDYLEQYPANNTGETIDVSEDYIENEFPLFLQWDKRWGYYKYSGRAMGFTGCGPTALSMVIVGLTGDTSKHPKAIADFASHEGYAVEGFGSSWSLMAEGAKVFGLKVEKLNLSEKVIQNTLKAGKPIIAVMGPGVFTEKGHFIVLTHMTDEGKIMVNDPNSTKNSQQVWDMDVFMKQTKNLWAYEAA</sequence>
<protein>
    <submittedName>
        <fullName evidence="2">C39 family peptidase</fullName>
    </submittedName>
</protein>
<name>A0A8J8SG56_9FIRM</name>
<dbReference type="KEGG" id="vpy:HZI73_08865"/>
<dbReference type="Gene3D" id="3.90.70.10">
    <property type="entry name" value="Cysteine proteinases"/>
    <property type="match status" value="1"/>
</dbReference>
<proteinExistence type="predicted"/>
<keyword evidence="3" id="KW-1185">Reference proteome</keyword>
<dbReference type="Pfam" id="PF13529">
    <property type="entry name" value="Peptidase_C39_2"/>
    <property type="match status" value="1"/>
</dbReference>
<dbReference type="RefSeq" id="WP_212697890.1">
    <property type="nucleotide sequence ID" value="NZ_CP058649.1"/>
</dbReference>
<dbReference type="InterPro" id="IPR039564">
    <property type="entry name" value="Peptidase_C39-like"/>
</dbReference>
<organism evidence="2 3">
    <name type="scientific">Vallitalea pronyensis</name>
    <dbReference type="NCBI Taxonomy" id="1348613"/>
    <lineage>
        <taxon>Bacteria</taxon>
        <taxon>Bacillati</taxon>
        <taxon>Bacillota</taxon>
        <taxon>Clostridia</taxon>
        <taxon>Lachnospirales</taxon>
        <taxon>Vallitaleaceae</taxon>
        <taxon>Vallitalea</taxon>
    </lineage>
</organism>
<reference evidence="2" key="1">
    <citation type="submission" date="2020-07" db="EMBL/GenBank/DDBJ databases">
        <title>Vallitalea pronyensis genome.</title>
        <authorList>
            <person name="Postec A."/>
        </authorList>
    </citation>
    <scope>NUCLEOTIDE SEQUENCE</scope>
    <source>
        <strain evidence="2">FatNI3</strain>
    </source>
</reference>
<accession>A0A8J8SG56</accession>
<dbReference type="EMBL" id="CP058649">
    <property type="protein sequence ID" value="QUI22405.1"/>
    <property type="molecule type" value="Genomic_DNA"/>
</dbReference>
<evidence type="ECO:0000313" key="3">
    <source>
        <dbReference type="Proteomes" id="UP000683246"/>
    </source>
</evidence>
<evidence type="ECO:0000259" key="1">
    <source>
        <dbReference type="Pfam" id="PF13529"/>
    </source>
</evidence>
<evidence type="ECO:0000313" key="2">
    <source>
        <dbReference type="EMBL" id="QUI22405.1"/>
    </source>
</evidence>
<feature type="domain" description="Peptidase C39-like" evidence="1">
    <location>
        <begin position="154"/>
        <end position="288"/>
    </location>
</feature>
<dbReference type="AlphaFoldDB" id="A0A8J8SG56"/>
<gene>
    <name evidence="2" type="ORF">HZI73_08865</name>
</gene>
<dbReference type="Proteomes" id="UP000683246">
    <property type="component" value="Chromosome"/>
</dbReference>